<dbReference type="NCBIfam" id="NF002155">
    <property type="entry name" value="PRK00984.1-4"/>
    <property type="match status" value="1"/>
</dbReference>
<dbReference type="AlphaFoldDB" id="A0A0M0HSP8"/>
<evidence type="ECO:0000256" key="1">
    <source>
        <dbReference type="ARBA" id="ARBA00007953"/>
    </source>
</evidence>
<dbReference type="PANTHER" id="PTHR47811:SF1">
    <property type="entry name" value="TRNA PSEUDOURIDINE SYNTHASE D"/>
    <property type="match status" value="1"/>
</dbReference>
<comment type="catalytic activity">
    <reaction evidence="4">
        <text>uridine(13) in tRNA = pseudouridine(13) in tRNA</text>
        <dbReference type="Rhea" id="RHEA:42540"/>
        <dbReference type="Rhea" id="RHEA-COMP:10105"/>
        <dbReference type="Rhea" id="RHEA-COMP:10106"/>
        <dbReference type="ChEBI" id="CHEBI:65314"/>
        <dbReference type="ChEBI" id="CHEBI:65315"/>
        <dbReference type="EC" id="5.4.99.27"/>
    </reaction>
</comment>
<dbReference type="NCBIfam" id="TIGR00094">
    <property type="entry name" value="tRNA_TruD_broad"/>
    <property type="match status" value="1"/>
</dbReference>
<dbReference type="Proteomes" id="UP000037515">
    <property type="component" value="Unassembled WGS sequence"/>
</dbReference>
<evidence type="ECO:0000313" key="7">
    <source>
        <dbReference type="Proteomes" id="UP000037515"/>
    </source>
</evidence>
<dbReference type="Pfam" id="PF01142">
    <property type="entry name" value="TruD"/>
    <property type="match status" value="2"/>
</dbReference>
<dbReference type="PANTHER" id="PTHR47811">
    <property type="entry name" value="TRNA PSEUDOURIDINE SYNTHASE D"/>
    <property type="match status" value="1"/>
</dbReference>
<dbReference type="GO" id="GO:0003723">
    <property type="term" value="F:RNA binding"/>
    <property type="evidence" value="ECO:0007669"/>
    <property type="project" value="InterPro"/>
</dbReference>
<dbReference type="InterPro" id="IPR020119">
    <property type="entry name" value="PsdUridine_synth_TruD_CS"/>
</dbReference>
<feature type="active site" description="Nucleophile" evidence="4">
    <location>
        <position position="81"/>
    </location>
</feature>
<organism evidence="6 7">
    <name type="scientific">Vibrio nereis</name>
    <dbReference type="NCBI Taxonomy" id="693"/>
    <lineage>
        <taxon>Bacteria</taxon>
        <taxon>Pseudomonadati</taxon>
        <taxon>Pseudomonadota</taxon>
        <taxon>Gammaproteobacteria</taxon>
        <taxon>Vibrionales</taxon>
        <taxon>Vibrionaceae</taxon>
        <taxon>Vibrio</taxon>
    </lineage>
</organism>
<dbReference type="PROSITE" id="PS50984">
    <property type="entry name" value="TRUD"/>
    <property type="match status" value="1"/>
</dbReference>
<keyword evidence="2 4" id="KW-0819">tRNA processing</keyword>
<dbReference type="SUPFAM" id="SSF55120">
    <property type="entry name" value="Pseudouridine synthase"/>
    <property type="match status" value="1"/>
</dbReference>
<dbReference type="InterPro" id="IPR050170">
    <property type="entry name" value="TruD_pseudoU_synthase"/>
</dbReference>
<comment type="caution">
    <text evidence="6">The sequence shown here is derived from an EMBL/GenBank/DDBJ whole genome shotgun (WGS) entry which is preliminary data.</text>
</comment>
<dbReference type="InterPro" id="IPR043165">
    <property type="entry name" value="TruD_insert_sf"/>
</dbReference>
<dbReference type="RefSeq" id="WP_053394210.1">
    <property type="nucleotide sequence ID" value="NZ_LHPJ01000002.1"/>
</dbReference>
<proteinExistence type="inferred from homology"/>
<gene>
    <name evidence="4" type="primary">truD</name>
    <name evidence="6" type="ORF">AKJ17_02500</name>
</gene>
<dbReference type="Gene3D" id="3.30.2340.10">
    <property type="entry name" value="TruD, insertion domain"/>
    <property type="match status" value="1"/>
</dbReference>
<dbReference type="STRING" id="693.AKJ17_02500"/>
<name>A0A0M0HSP8_VIBNE</name>
<dbReference type="GO" id="GO:0031119">
    <property type="term" value="P:tRNA pseudouridine synthesis"/>
    <property type="evidence" value="ECO:0007669"/>
    <property type="project" value="UniProtKB-UniRule"/>
</dbReference>
<evidence type="ECO:0000256" key="3">
    <source>
        <dbReference type="ARBA" id="ARBA00023235"/>
    </source>
</evidence>
<comment type="function">
    <text evidence="4">Responsible for synthesis of pseudouridine from uracil-13 in transfer RNAs.</text>
</comment>
<evidence type="ECO:0000256" key="2">
    <source>
        <dbReference type="ARBA" id="ARBA00022694"/>
    </source>
</evidence>
<dbReference type="GO" id="GO:0160150">
    <property type="term" value="F:tRNA pseudouridine(13) synthase activity"/>
    <property type="evidence" value="ECO:0007669"/>
    <property type="project" value="UniProtKB-EC"/>
</dbReference>
<dbReference type="InterPro" id="IPR042214">
    <property type="entry name" value="TruD_catalytic"/>
</dbReference>
<accession>A0A0M0HSP8</accession>
<dbReference type="InterPro" id="IPR011760">
    <property type="entry name" value="PsdUridine_synth_TruD_insert"/>
</dbReference>
<dbReference type="InterPro" id="IPR001656">
    <property type="entry name" value="PsdUridine_synth_TruD"/>
</dbReference>
<evidence type="ECO:0000313" key="6">
    <source>
        <dbReference type="EMBL" id="KOO05079.1"/>
    </source>
</evidence>
<dbReference type="CDD" id="cd02575">
    <property type="entry name" value="PseudoU_synth_EcTruD"/>
    <property type="match status" value="1"/>
</dbReference>
<dbReference type="HAMAP" id="MF_01082">
    <property type="entry name" value="TruD"/>
    <property type="match status" value="1"/>
</dbReference>
<keyword evidence="7" id="KW-1185">Reference proteome</keyword>
<keyword evidence="3 4" id="KW-0413">Isomerase</keyword>
<dbReference type="InterPro" id="IPR020103">
    <property type="entry name" value="PsdUridine_synth_cat_dom_sf"/>
</dbReference>
<feature type="domain" description="TRUD" evidence="5">
    <location>
        <begin position="158"/>
        <end position="304"/>
    </location>
</feature>
<dbReference type="EC" id="5.4.99.27" evidence="4"/>
<dbReference type="GO" id="GO:0005829">
    <property type="term" value="C:cytosol"/>
    <property type="evidence" value="ECO:0007669"/>
    <property type="project" value="TreeGrafter"/>
</dbReference>
<dbReference type="Gene3D" id="3.30.2350.20">
    <property type="entry name" value="TruD, catalytic domain"/>
    <property type="match status" value="1"/>
</dbReference>
<dbReference type="EMBL" id="LHPJ01000002">
    <property type="protein sequence ID" value="KOO05079.1"/>
    <property type="molecule type" value="Genomic_DNA"/>
</dbReference>
<sequence length="348" mass="38662">MSDILSSLAYLNGKPTATAKIKAQPEHFQVNEILGYEFAGSGEHLMVHIRKTGENTSFVANELAKACGVKSKDVSWAGLKDRHAVTQQWLSIHLPKGETPDFSAFLAQYPSIEILETTRHNKKLRPGELAGNHFTVTLSEVSDVDSVLKRLESIAKTGVPNYFGSQRFGNQGSNLEEARRWGRDNVRTRNQNKRSLLLSAARSWIFNSIVSARIEQGFFSQVIDGDLVQREAEQLLVDSSNKSMLEEQVLQGFADITAAMAGDNALPTQTEALALEQPHLDAEPDLMALIRGNRMRHDRRVVSLKAQDLTWSSDNDSVTLSFSLDSGCFATAIVRELIEEVEVERTYS</sequence>
<protein>
    <recommendedName>
        <fullName evidence="4">tRNA pseudouridine synthase D</fullName>
        <ecNumber evidence="4">5.4.99.27</ecNumber>
    </recommendedName>
    <alternativeName>
        <fullName evidence="4">tRNA pseudouridine(13) synthase</fullName>
    </alternativeName>
    <alternativeName>
        <fullName evidence="4">tRNA pseudouridylate synthase D</fullName>
    </alternativeName>
    <alternativeName>
        <fullName evidence="4">tRNA-uridine isomerase D</fullName>
    </alternativeName>
</protein>
<dbReference type="OrthoDB" id="1550679at2"/>
<evidence type="ECO:0000259" key="5">
    <source>
        <dbReference type="PROSITE" id="PS50984"/>
    </source>
</evidence>
<evidence type="ECO:0000256" key="4">
    <source>
        <dbReference type="HAMAP-Rule" id="MF_01082"/>
    </source>
</evidence>
<reference evidence="7" key="1">
    <citation type="submission" date="2015-08" db="EMBL/GenBank/DDBJ databases">
        <title>Vibrio galatheae sp. nov., a novel member of the Vibrionaceae family isolated from the Solomon Islands.</title>
        <authorList>
            <person name="Giubergia S."/>
            <person name="Machado H."/>
            <person name="Mateiu R.V."/>
            <person name="Gram L."/>
        </authorList>
    </citation>
    <scope>NUCLEOTIDE SEQUENCE [LARGE SCALE GENOMIC DNA]</scope>
    <source>
        <strain evidence="7">DSM 19584</strain>
    </source>
</reference>
<comment type="similarity">
    <text evidence="1 4">Belongs to the pseudouridine synthase TruD family.</text>
</comment>
<dbReference type="PROSITE" id="PS01268">
    <property type="entry name" value="UPF0024"/>
    <property type="match status" value="1"/>
</dbReference>
<dbReference type="PATRIC" id="fig|693.5.peg.509"/>